<reference evidence="1" key="1">
    <citation type="journal article" date="2021" name="Proc. Natl. Acad. Sci. U.S.A.">
        <title>A Catalog of Tens of Thousands of Viruses from Human Metagenomes Reveals Hidden Associations with Chronic Diseases.</title>
        <authorList>
            <person name="Tisza M.J."/>
            <person name="Buck C.B."/>
        </authorList>
    </citation>
    <scope>NUCLEOTIDE SEQUENCE</scope>
    <source>
        <strain evidence="1">Ct31P9</strain>
    </source>
</reference>
<sequence length="30" mass="3325">MDENEKAAVIAFMNYHVQAEKAEMAKIGKG</sequence>
<proteinExistence type="predicted"/>
<name>A0A8S5T420_9CAUD</name>
<protein>
    <submittedName>
        <fullName evidence="1">Uncharacterized protein</fullName>
    </submittedName>
</protein>
<organism evidence="1">
    <name type="scientific">Myoviridae sp. ct31P9</name>
    <dbReference type="NCBI Taxonomy" id="2827657"/>
    <lineage>
        <taxon>Viruses</taxon>
        <taxon>Duplodnaviria</taxon>
        <taxon>Heunggongvirae</taxon>
        <taxon>Uroviricota</taxon>
        <taxon>Caudoviricetes</taxon>
    </lineage>
</organism>
<dbReference type="EMBL" id="BK032738">
    <property type="protein sequence ID" value="DAF57763.1"/>
    <property type="molecule type" value="Genomic_DNA"/>
</dbReference>
<evidence type="ECO:0000313" key="1">
    <source>
        <dbReference type="EMBL" id="DAF57763.1"/>
    </source>
</evidence>
<accession>A0A8S5T420</accession>